<reference evidence="1 2" key="1">
    <citation type="submission" date="2013-01" db="EMBL/GenBank/DDBJ databases">
        <title>Large myovirus of Bacillus.</title>
        <authorList>
            <person name="Klumpp J."/>
            <person name="Beyer W."/>
            <person name="Loessner M.J."/>
        </authorList>
    </citation>
    <scope>NUCLEOTIDE SEQUENCE [LARGE SCALE GENOMIC DNA]</scope>
</reference>
<keyword evidence="2" id="KW-1185">Reference proteome</keyword>
<evidence type="ECO:0000313" key="1">
    <source>
        <dbReference type="EMBL" id="ADH03265.1"/>
    </source>
</evidence>
<name>G9B1M0_9CAUD</name>
<dbReference type="Proteomes" id="UP000005445">
    <property type="component" value="Segment"/>
</dbReference>
<sequence>MGEYFREWLNRATIDELEEILDEKKEDIQRAVRNSFWSTVDTLITMAKDIEKELRWRESTMEEIRRGKDK</sequence>
<proteinExistence type="predicted"/>
<dbReference type="EMBL" id="HM144387">
    <property type="protein sequence ID" value="ADH03265.1"/>
    <property type="molecule type" value="Genomic_DNA"/>
</dbReference>
<dbReference type="GeneID" id="11536775"/>
<organism evidence="1 2">
    <name type="scientific">Bacillus phage W.Ph</name>
    <dbReference type="NCBI Taxonomy" id="764595"/>
    <lineage>
        <taxon>Viruses</taxon>
        <taxon>Duplodnaviria</taxon>
        <taxon>Heunggongvirae</taxon>
        <taxon>Uroviricota</taxon>
        <taxon>Caudoviricetes</taxon>
        <taxon>Herelleviridae</taxon>
        <taxon>Bastillevirinae</taxon>
        <taxon>Wphvirus</taxon>
        <taxon>Wphvirus WPh</taxon>
    </lineage>
</organism>
<evidence type="ECO:0000313" key="2">
    <source>
        <dbReference type="Proteomes" id="UP000005445"/>
    </source>
</evidence>
<dbReference type="RefSeq" id="YP_004957134.1">
    <property type="nucleotide sequence ID" value="NC_016563.1"/>
</dbReference>
<dbReference type="OrthoDB" id="28606at10239"/>
<accession>G9B1M0</accession>
<dbReference type="KEGG" id="vg:11536775"/>
<protein>
    <submittedName>
        <fullName evidence="1">Gp119</fullName>
    </submittedName>
</protein>